<dbReference type="Gene3D" id="1.25.40.10">
    <property type="entry name" value="Tetratricopeptide repeat domain"/>
    <property type="match status" value="2"/>
</dbReference>
<comment type="similarity">
    <text evidence="1">Belongs to the AfsR/DnrI/RedD regulatory family.</text>
</comment>
<dbReference type="Pfam" id="PF25872">
    <property type="entry name" value="HTH_77"/>
    <property type="match status" value="1"/>
</dbReference>
<dbReference type="SUPFAM" id="SSF48452">
    <property type="entry name" value="TPR-like"/>
    <property type="match status" value="2"/>
</dbReference>
<reference evidence="8" key="1">
    <citation type="journal article" date="2019" name="Int. J. Syst. Evol. Microbiol.">
        <title>The Global Catalogue of Microorganisms (GCM) 10K type strain sequencing project: providing services to taxonomists for standard genome sequencing and annotation.</title>
        <authorList>
            <consortium name="The Broad Institute Genomics Platform"/>
            <consortium name="The Broad Institute Genome Sequencing Center for Infectious Disease"/>
            <person name="Wu L."/>
            <person name="Ma J."/>
        </authorList>
    </citation>
    <scope>NUCLEOTIDE SEQUENCE [LARGE SCALE GENOMIC DNA]</scope>
    <source>
        <strain evidence="8">IBRC-M 10908</strain>
    </source>
</reference>
<dbReference type="PROSITE" id="PS51755">
    <property type="entry name" value="OMPR_PHOB"/>
    <property type="match status" value="1"/>
</dbReference>
<dbReference type="EMBL" id="JBHSDK010000015">
    <property type="protein sequence ID" value="MFC4336118.1"/>
    <property type="molecule type" value="Genomic_DNA"/>
</dbReference>
<dbReference type="PANTHER" id="PTHR47691:SF3">
    <property type="entry name" value="HTH-TYPE TRANSCRIPTIONAL REGULATOR RV0890C-RELATED"/>
    <property type="match status" value="1"/>
</dbReference>
<feature type="repeat" description="TPR" evidence="3">
    <location>
        <begin position="825"/>
        <end position="858"/>
    </location>
</feature>
<name>A0ABV8TZ91_9ACTN</name>
<comment type="caution">
    <text evidence="7">The sequence shown here is derived from an EMBL/GenBank/DDBJ whole genome shotgun (WGS) entry which is preliminary data.</text>
</comment>
<dbReference type="CDD" id="cd15831">
    <property type="entry name" value="BTAD"/>
    <property type="match status" value="1"/>
</dbReference>
<dbReference type="InterPro" id="IPR058852">
    <property type="entry name" value="HTH_77"/>
</dbReference>
<dbReference type="Pfam" id="PF00486">
    <property type="entry name" value="Trans_reg_C"/>
    <property type="match status" value="1"/>
</dbReference>
<feature type="DNA-binding region" description="OmpR/PhoB-type" evidence="4">
    <location>
        <begin position="1"/>
        <end position="96"/>
    </location>
</feature>
<dbReference type="InterPro" id="IPR005158">
    <property type="entry name" value="BTAD"/>
</dbReference>
<dbReference type="Gene3D" id="1.10.10.10">
    <property type="entry name" value="Winged helix-like DNA-binding domain superfamily/Winged helix DNA-binding domain"/>
    <property type="match status" value="1"/>
</dbReference>
<proteinExistence type="inferred from homology"/>
<dbReference type="SUPFAM" id="SSF52540">
    <property type="entry name" value="P-loop containing nucleoside triphosphate hydrolases"/>
    <property type="match status" value="1"/>
</dbReference>
<dbReference type="Proteomes" id="UP001595823">
    <property type="component" value="Unassembled WGS sequence"/>
</dbReference>
<dbReference type="PANTHER" id="PTHR47691">
    <property type="entry name" value="REGULATOR-RELATED"/>
    <property type="match status" value="1"/>
</dbReference>
<evidence type="ECO:0000313" key="8">
    <source>
        <dbReference type="Proteomes" id="UP001595823"/>
    </source>
</evidence>
<feature type="region of interest" description="Disordered" evidence="5">
    <location>
        <begin position="255"/>
        <end position="275"/>
    </location>
</feature>
<evidence type="ECO:0000256" key="4">
    <source>
        <dbReference type="PROSITE-ProRule" id="PRU01091"/>
    </source>
</evidence>
<organism evidence="7 8">
    <name type="scientific">Salininema proteolyticum</name>
    <dbReference type="NCBI Taxonomy" id="1607685"/>
    <lineage>
        <taxon>Bacteria</taxon>
        <taxon>Bacillati</taxon>
        <taxon>Actinomycetota</taxon>
        <taxon>Actinomycetes</taxon>
        <taxon>Glycomycetales</taxon>
        <taxon>Glycomycetaceae</taxon>
        <taxon>Salininema</taxon>
    </lineage>
</organism>
<dbReference type="InterPro" id="IPR019734">
    <property type="entry name" value="TPR_rpt"/>
</dbReference>
<evidence type="ECO:0000256" key="2">
    <source>
        <dbReference type="ARBA" id="ARBA00023125"/>
    </source>
</evidence>
<dbReference type="InterPro" id="IPR001867">
    <property type="entry name" value="OmpR/PhoB-type_DNA-bd"/>
</dbReference>
<dbReference type="PROSITE" id="PS50005">
    <property type="entry name" value="TPR"/>
    <property type="match status" value="1"/>
</dbReference>
<dbReference type="SMART" id="SM01043">
    <property type="entry name" value="BTAD"/>
    <property type="match status" value="1"/>
</dbReference>
<dbReference type="PRINTS" id="PR00364">
    <property type="entry name" value="DISEASERSIST"/>
</dbReference>
<dbReference type="InterPro" id="IPR049945">
    <property type="entry name" value="AAA_22"/>
</dbReference>
<evidence type="ECO:0000256" key="3">
    <source>
        <dbReference type="PROSITE-ProRule" id="PRU00339"/>
    </source>
</evidence>
<dbReference type="InterPro" id="IPR027417">
    <property type="entry name" value="P-loop_NTPase"/>
</dbReference>
<evidence type="ECO:0000256" key="1">
    <source>
        <dbReference type="ARBA" id="ARBA00005820"/>
    </source>
</evidence>
<dbReference type="RefSeq" id="WP_380621630.1">
    <property type="nucleotide sequence ID" value="NZ_JBHSDK010000015.1"/>
</dbReference>
<evidence type="ECO:0000313" key="7">
    <source>
        <dbReference type="EMBL" id="MFC4336118.1"/>
    </source>
</evidence>
<gene>
    <name evidence="7" type="ORF">ACFPET_12985</name>
</gene>
<protein>
    <submittedName>
        <fullName evidence="7">BTAD domain-containing putative transcriptional regulator</fullName>
    </submittedName>
</protein>
<keyword evidence="8" id="KW-1185">Reference proteome</keyword>
<dbReference type="InterPro" id="IPR036388">
    <property type="entry name" value="WH-like_DNA-bd_sf"/>
</dbReference>
<evidence type="ECO:0000256" key="5">
    <source>
        <dbReference type="SAM" id="MobiDB-lite"/>
    </source>
</evidence>
<keyword evidence="3" id="KW-0802">TPR repeat</keyword>
<dbReference type="InterPro" id="IPR016032">
    <property type="entry name" value="Sig_transdc_resp-reg_C-effctor"/>
</dbReference>
<dbReference type="SMART" id="SM00862">
    <property type="entry name" value="Trans_reg_C"/>
    <property type="match status" value="1"/>
</dbReference>
<accession>A0ABV8TZ91</accession>
<sequence length="891" mass="95616">MRFGVLGPVAVWDETGREVPVPGTKVRKLLALLLVADGSPVSADRVADALWGDAPPPQPAKAVKSKVSQLRRVLRDAGCDASAVLPWSPGGYRLLAAEGDLDSLVFRASVERARRSPDTNDAFIELAVALRAWRGTPFGEFRHEPFALAPAADLEETRLEALELRAARRIATGSAAAALSDLTRLAGEHPLRESLHALLMRAYGLTDRQADAHCVYTAVRERLADDLGVDPGPALKEAHAWLLRLDEAEAPTVAHRPVHAPAPSPPAPPEPFIGREDDSARVAKLLSQYRSVTVTGPGGVGKTSLALRAAADREHDFPDGVHFIDLGGVRGGYDEVVRAMAEALGVRDDQASGTATTAEPVGLWFRFSSLLLARRSLLVLDNAEHLAGEVAKAVSALVRDTSEVRVLVTSREPLHSPGERTVVLDCLAAPPPGTPVEDACRYPAVQLLFDRIEASGADLADGRETMEAVVALAHRLDGLPLALELAAARVRSMGLSATLDRLDDRFRLLRGGSRHRPERHRTLEAVIAWSWGLTAPSDREALARMAVSPAPWRLDDLEAVVGPDVLDSLDRLVDQSMVVMEETEAGPEYRLLESVRAFAEARGGDPEHARRHAEHFSRVAGDHVTGIRAGGQESALRVLTRLGGHLRRILDGDPSNPLALRLVWYWILTGRLTEARERLTALGEDPEAAAWLASLRWRVDDEEPAGFATGPAGFLPAFYLALTARSRGAGARPVLPEPSDEWETAAESLVLALDALSGDDPAGAEGLARAGGELFASLGDEWGELQVLDVRSRAAEERGDDGEAEASDRRALDIADRLGLHSDLSRLLTRLGRRAMAKGDVEEAGDLLRRALRISGEQCDTAVYAEAHEALRECTGSAGPPPGCTVLAPGS</sequence>
<evidence type="ECO:0000259" key="6">
    <source>
        <dbReference type="PROSITE" id="PS51755"/>
    </source>
</evidence>
<keyword evidence="2 4" id="KW-0238">DNA-binding</keyword>
<dbReference type="Pfam" id="PF03704">
    <property type="entry name" value="BTAD"/>
    <property type="match status" value="1"/>
</dbReference>
<dbReference type="Gene3D" id="3.40.50.300">
    <property type="entry name" value="P-loop containing nucleotide triphosphate hydrolases"/>
    <property type="match status" value="1"/>
</dbReference>
<dbReference type="SUPFAM" id="SSF46894">
    <property type="entry name" value="C-terminal effector domain of the bipartite response regulators"/>
    <property type="match status" value="1"/>
</dbReference>
<feature type="compositionally biased region" description="Pro residues" evidence="5">
    <location>
        <begin position="260"/>
        <end position="271"/>
    </location>
</feature>
<dbReference type="InterPro" id="IPR011990">
    <property type="entry name" value="TPR-like_helical_dom_sf"/>
</dbReference>
<feature type="domain" description="OmpR/PhoB-type" evidence="6">
    <location>
        <begin position="1"/>
        <end position="96"/>
    </location>
</feature>
<dbReference type="Pfam" id="PF13401">
    <property type="entry name" value="AAA_22"/>
    <property type="match status" value="1"/>
</dbReference>